<name>W4VHA3_9BACI</name>
<reference evidence="4 5" key="1">
    <citation type="journal article" date="2014" name="Genome Announc.">
        <title>Draft Genome Sequence of the Boron-Tolerant and Moderately Halotolerant Bacterium Gracilibacillus boraciitolerans JCM 21714T.</title>
        <authorList>
            <person name="Ahmed I."/>
            <person name="Oshima K."/>
            <person name="Suda W."/>
            <person name="Kitamura K."/>
            <person name="Iida T."/>
            <person name="Ohmori Y."/>
            <person name="Fujiwara T."/>
            <person name="Hattori M."/>
            <person name="Ohkuma M."/>
        </authorList>
    </citation>
    <scope>NUCLEOTIDE SEQUENCE [LARGE SCALE GENOMIC DNA]</scope>
    <source>
        <strain evidence="4 5">JCM 21714</strain>
    </source>
</reference>
<keyword evidence="5" id="KW-1185">Reference proteome</keyword>
<dbReference type="PANTHER" id="PTHR23421">
    <property type="entry name" value="BETA-GALACTOSIDASE RELATED"/>
    <property type="match status" value="1"/>
</dbReference>
<dbReference type="AlphaFoldDB" id="W4VHA3"/>
<dbReference type="Proteomes" id="UP000019102">
    <property type="component" value="Unassembled WGS sequence"/>
</dbReference>
<dbReference type="InterPro" id="IPR001944">
    <property type="entry name" value="Glycoside_Hdrlase_35"/>
</dbReference>
<dbReference type="eggNOG" id="COG1874">
    <property type="taxonomic scope" value="Bacteria"/>
</dbReference>
<dbReference type="EMBL" id="BAVS01000003">
    <property type="protein sequence ID" value="GAE92139.1"/>
    <property type="molecule type" value="Genomic_DNA"/>
</dbReference>
<comment type="caution">
    <text evidence="4">The sequence shown here is derived from an EMBL/GenBank/DDBJ whole genome shotgun (WGS) entry which is preliminary data.</text>
</comment>
<dbReference type="SUPFAM" id="SSF51445">
    <property type="entry name" value="(Trans)glycosidases"/>
    <property type="match status" value="1"/>
</dbReference>
<protein>
    <submittedName>
        <fullName evidence="4">Beta-galactosidase</fullName>
    </submittedName>
</protein>
<keyword evidence="2" id="KW-0812">Transmembrane</keyword>
<dbReference type="InterPro" id="IPR031330">
    <property type="entry name" value="Gly_Hdrlase_35_cat"/>
</dbReference>
<evidence type="ECO:0000313" key="4">
    <source>
        <dbReference type="EMBL" id="GAE92139.1"/>
    </source>
</evidence>
<evidence type="ECO:0000313" key="5">
    <source>
        <dbReference type="Proteomes" id="UP000019102"/>
    </source>
</evidence>
<keyword evidence="2" id="KW-1133">Transmembrane helix</keyword>
<dbReference type="InterPro" id="IPR017853">
    <property type="entry name" value="GH"/>
</dbReference>
<evidence type="ECO:0000256" key="2">
    <source>
        <dbReference type="SAM" id="Phobius"/>
    </source>
</evidence>
<dbReference type="RefSeq" id="WP_052000383.1">
    <property type="nucleotide sequence ID" value="NZ_BAVS01000003.1"/>
</dbReference>
<dbReference type="PRINTS" id="PR00742">
    <property type="entry name" value="GLHYDRLASE35"/>
</dbReference>
<proteinExistence type="inferred from homology"/>
<accession>W4VHA3</accession>
<comment type="similarity">
    <text evidence="1">Belongs to the glycosyl hydrolase 35 family.</text>
</comment>
<evidence type="ECO:0000256" key="1">
    <source>
        <dbReference type="ARBA" id="ARBA00009809"/>
    </source>
</evidence>
<evidence type="ECO:0000259" key="3">
    <source>
        <dbReference type="Pfam" id="PF01301"/>
    </source>
</evidence>
<dbReference type="STRING" id="1298598.JCM21714_1121"/>
<keyword evidence="2" id="KW-0472">Membrane</keyword>
<dbReference type="GO" id="GO:0005975">
    <property type="term" value="P:carbohydrate metabolic process"/>
    <property type="evidence" value="ECO:0007669"/>
    <property type="project" value="InterPro"/>
</dbReference>
<dbReference type="Pfam" id="PF01301">
    <property type="entry name" value="Glyco_hydro_35"/>
    <property type="match status" value="1"/>
</dbReference>
<sequence>MRNYQLTIADGAKKIFPALAHLGGASRQGDQISFTNYYMEMNKKPFFAICGEFHFSRYSHDRWEDELIKMKMGGINIISTYVFWNHHEEIEGSFDWKENKNIRKFIQLCSKHGLYVILRIGPFAHGEVRNGGMPDWLYGRPFNIRSNDKDYLEYVNRFYQQIAQEISDLLFADNGPIIATQLENEFQHAGSPWELTTGTTNEWLPSGQGGEAHIKILKKMAVKAGIQTPIYTATAWGGGAVAPTDEVLPYGAVMPTGHGYFMEMLQNILPLRALLFVIITIIIDPQPLILSLYINQRTFPFHVQKWGEA</sequence>
<gene>
    <name evidence="4" type="ORF">JCM21714_1121</name>
</gene>
<feature type="domain" description="Glycoside hydrolase 35 catalytic" evidence="3">
    <location>
        <begin position="41"/>
        <end position="189"/>
    </location>
</feature>
<dbReference type="Gene3D" id="3.20.20.80">
    <property type="entry name" value="Glycosidases"/>
    <property type="match status" value="1"/>
</dbReference>
<feature type="transmembrane region" description="Helical" evidence="2">
    <location>
        <begin position="273"/>
        <end position="294"/>
    </location>
</feature>
<organism evidence="4 5">
    <name type="scientific">Gracilibacillus boraciitolerans JCM 21714</name>
    <dbReference type="NCBI Taxonomy" id="1298598"/>
    <lineage>
        <taxon>Bacteria</taxon>
        <taxon>Bacillati</taxon>
        <taxon>Bacillota</taxon>
        <taxon>Bacilli</taxon>
        <taxon>Bacillales</taxon>
        <taxon>Bacillaceae</taxon>
        <taxon>Gracilibacillus</taxon>
    </lineage>
</organism>
<dbReference type="GO" id="GO:0004553">
    <property type="term" value="F:hydrolase activity, hydrolyzing O-glycosyl compounds"/>
    <property type="evidence" value="ECO:0007669"/>
    <property type="project" value="InterPro"/>
</dbReference>